<dbReference type="Gene3D" id="4.10.400.10">
    <property type="entry name" value="Low-density Lipoprotein Receptor"/>
    <property type="match status" value="4"/>
</dbReference>
<comment type="subcellular location">
    <subcellularLocation>
        <location evidence="1">Membrane</location>
        <topology evidence="1">Single-pass membrane protein</topology>
    </subcellularLocation>
</comment>
<dbReference type="GO" id="GO:0006897">
    <property type="term" value="P:endocytosis"/>
    <property type="evidence" value="ECO:0007669"/>
    <property type="project" value="UniProtKB-KW"/>
</dbReference>
<dbReference type="GO" id="GO:0043235">
    <property type="term" value="C:receptor complex"/>
    <property type="evidence" value="ECO:0007669"/>
    <property type="project" value="TreeGrafter"/>
</dbReference>
<keyword evidence="4" id="KW-0812">Transmembrane</keyword>
<dbReference type="AlphaFoldDB" id="H2Y8J8"/>
<evidence type="ECO:0000256" key="14">
    <source>
        <dbReference type="PROSITE-ProRule" id="PRU00461"/>
    </source>
</evidence>
<comment type="caution">
    <text evidence="13">Lacks conserved residue(s) required for the propagation of feature annotation.</text>
</comment>
<dbReference type="PANTHER" id="PTHR22722:SF5">
    <property type="entry name" value="LOW-DENSITY LIPOPROTEIN RECEPTOR-RELATED PROTEIN 1B"/>
    <property type="match status" value="1"/>
</dbReference>
<name>H2Y8J8_CIOSA</name>
<evidence type="ECO:0008006" key="17">
    <source>
        <dbReference type="Google" id="ProtNLM"/>
    </source>
</evidence>
<feature type="repeat" description="LDL-receptor class B" evidence="14">
    <location>
        <begin position="46"/>
        <end position="88"/>
    </location>
</feature>
<reference evidence="16" key="1">
    <citation type="submission" date="2003-08" db="EMBL/GenBank/DDBJ databases">
        <authorList>
            <person name="Birren B."/>
            <person name="Nusbaum C."/>
            <person name="Abebe A."/>
            <person name="Abouelleil A."/>
            <person name="Adekoya E."/>
            <person name="Ait-zahra M."/>
            <person name="Allen N."/>
            <person name="Allen T."/>
            <person name="An P."/>
            <person name="Anderson M."/>
            <person name="Anderson S."/>
            <person name="Arachchi H."/>
            <person name="Armbruster J."/>
            <person name="Bachantsang P."/>
            <person name="Baldwin J."/>
            <person name="Barry A."/>
            <person name="Bayul T."/>
            <person name="Blitshsteyn B."/>
            <person name="Bloom T."/>
            <person name="Blye J."/>
            <person name="Boguslavskiy L."/>
            <person name="Borowsky M."/>
            <person name="Boukhgalter B."/>
            <person name="Brunache A."/>
            <person name="Butler J."/>
            <person name="Calixte N."/>
            <person name="Calvo S."/>
            <person name="Camarata J."/>
            <person name="Campo K."/>
            <person name="Chang J."/>
            <person name="Cheshatsang Y."/>
            <person name="Citroen M."/>
            <person name="Collymore A."/>
            <person name="Considine T."/>
            <person name="Cook A."/>
            <person name="Cooke P."/>
            <person name="Corum B."/>
            <person name="Cuomo C."/>
            <person name="David R."/>
            <person name="Dawoe T."/>
            <person name="Degray S."/>
            <person name="Dodge S."/>
            <person name="Dooley K."/>
            <person name="Dorje P."/>
            <person name="Dorjee K."/>
            <person name="Dorris L."/>
            <person name="Duffey N."/>
            <person name="Dupes A."/>
            <person name="Elkins T."/>
            <person name="Engels R."/>
            <person name="Erickson J."/>
            <person name="Farina A."/>
            <person name="Faro S."/>
            <person name="Ferreira P."/>
            <person name="Fischer H."/>
            <person name="Fitzgerald M."/>
            <person name="Foley K."/>
            <person name="Gage D."/>
            <person name="Galagan J."/>
            <person name="Gearin G."/>
            <person name="Gnerre S."/>
            <person name="Gnirke A."/>
            <person name="Goyette A."/>
            <person name="Graham J."/>
            <person name="Grandbois E."/>
            <person name="Gyaltsen K."/>
            <person name="Hafez N."/>
            <person name="Hagopian D."/>
            <person name="Hagos B."/>
            <person name="Hall J."/>
            <person name="Hatcher B."/>
            <person name="Heller A."/>
            <person name="Higgins H."/>
            <person name="Honan T."/>
            <person name="Horn A."/>
            <person name="Houde N."/>
            <person name="Hughes L."/>
            <person name="Hulme W."/>
            <person name="Husby E."/>
            <person name="Iliev I."/>
            <person name="Jaffe D."/>
            <person name="Jones C."/>
            <person name="Kamal M."/>
            <person name="Kamat A."/>
            <person name="Kamvysselis M."/>
            <person name="Karlsson E."/>
            <person name="Kells C."/>
            <person name="Kieu A."/>
            <person name="Kisner P."/>
            <person name="Kodira C."/>
            <person name="Kulbokas E."/>
            <person name="Labutti K."/>
            <person name="Lama D."/>
            <person name="Landers T."/>
            <person name="Leger J."/>
            <person name="Levine S."/>
            <person name="Lewis D."/>
            <person name="Lewis T."/>
            <person name="Lindblad-toh K."/>
            <person name="Liu X."/>
            <person name="Lokyitsang T."/>
            <person name="Lokyitsang Y."/>
            <person name="Lucien O."/>
            <person name="Lui A."/>
            <person name="Ma L.J."/>
            <person name="Mabbitt R."/>
            <person name="Macdonald J."/>
            <person name="Maclean C."/>
            <person name="Major J."/>
            <person name="Manning J."/>
            <person name="Marabella R."/>
            <person name="Maru K."/>
            <person name="Matthews C."/>
            <person name="Mauceli E."/>
            <person name="Mccarthy M."/>
            <person name="Mcdonough S."/>
            <person name="Mcghee T."/>
            <person name="Meldrim J."/>
            <person name="Meneus L."/>
            <person name="Mesirov J."/>
            <person name="Mihalev A."/>
            <person name="Mihova T."/>
            <person name="Mikkelsen T."/>
            <person name="Mlenga V."/>
            <person name="Moru K."/>
            <person name="Mozes J."/>
            <person name="Mulrain L."/>
            <person name="Munson G."/>
            <person name="Naylor J."/>
            <person name="Newes C."/>
            <person name="Nguyen C."/>
            <person name="Nguyen N."/>
            <person name="Nguyen T."/>
            <person name="Nicol R."/>
            <person name="Nielsen C."/>
            <person name="Nizzari M."/>
            <person name="Norbu C."/>
            <person name="Norbu N."/>
            <person name="O'donnell P."/>
            <person name="Okoawo O."/>
            <person name="O'leary S."/>
            <person name="Omotosho B."/>
            <person name="O'neill K."/>
            <person name="Osman S."/>
            <person name="Parker S."/>
            <person name="Perrin D."/>
            <person name="Phunkhang P."/>
            <person name="Piqani B."/>
            <person name="Purcell S."/>
            <person name="Rachupka T."/>
            <person name="Ramasamy U."/>
            <person name="Rameau R."/>
            <person name="Ray V."/>
            <person name="Raymond C."/>
            <person name="Retta R."/>
            <person name="Richardson S."/>
            <person name="Rise C."/>
            <person name="Rodriguez J."/>
            <person name="Rogers J."/>
            <person name="Rogov P."/>
            <person name="Rutman M."/>
            <person name="Schupbach R."/>
            <person name="Seaman C."/>
            <person name="Settipalli S."/>
            <person name="Sharpe T."/>
            <person name="Sheridan J."/>
            <person name="Sherpa N."/>
            <person name="Shi J."/>
            <person name="Smirnov S."/>
            <person name="Smith C."/>
            <person name="Sougnez C."/>
            <person name="Spencer B."/>
            <person name="Stalker J."/>
            <person name="Stange-thomann N."/>
            <person name="Stavropoulos S."/>
            <person name="Stetson K."/>
            <person name="Stone C."/>
            <person name="Stone S."/>
            <person name="Stubbs M."/>
            <person name="Talamas J."/>
            <person name="Tchuinga P."/>
            <person name="Tenzing P."/>
            <person name="Tesfaye S."/>
            <person name="Theodore J."/>
            <person name="Thoulutsang Y."/>
            <person name="Topham K."/>
            <person name="Towey S."/>
            <person name="Tsamla T."/>
            <person name="Tsomo N."/>
            <person name="Vallee D."/>
            <person name="Vassiliev H."/>
            <person name="Venkataraman V."/>
            <person name="Vinson J."/>
            <person name="Vo A."/>
            <person name="Wade C."/>
            <person name="Wang S."/>
            <person name="Wangchuk T."/>
            <person name="Wangdi T."/>
            <person name="Whittaker C."/>
            <person name="Wilkinson J."/>
            <person name="Wu Y."/>
            <person name="Wyman D."/>
            <person name="Yadav S."/>
            <person name="Yang S."/>
            <person name="Yang X."/>
            <person name="Yeager S."/>
            <person name="Yee E."/>
            <person name="Young G."/>
            <person name="Zainoun J."/>
            <person name="Zembeck L."/>
            <person name="Zimmer A."/>
            <person name="Zody M."/>
            <person name="Lander E."/>
        </authorList>
    </citation>
    <scope>NUCLEOTIDE SEQUENCE [LARGE SCALE GENOMIC DNA]</scope>
</reference>
<dbReference type="InterPro" id="IPR011042">
    <property type="entry name" value="6-blade_b-propeller_TolB-like"/>
</dbReference>
<dbReference type="GO" id="GO:0005886">
    <property type="term" value="C:plasma membrane"/>
    <property type="evidence" value="ECO:0007669"/>
    <property type="project" value="TreeGrafter"/>
</dbReference>
<keyword evidence="8" id="KW-1133">Transmembrane helix</keyword>
<dbReference type="Gene3D" id="2.120.10.30">
    <property type="entry name" value="TolB, C-terminal domain"/>
    <property type="match status" value="1"/>
</dbReference>
<dbReference type="PANTHER" id="PTHR22722">
    <property type="entry name" value="LOW-DENSITY LIPOPROTEIN RECEPTOR-RELATED PROTEIN 2-RELATED"/>
    <property type="match status" value="1"/>
</dbReference>
<proteinExistence type="predicted"/>
<keyword evidence="11" id="KW-0675">Receptor</keyword>
<evidence type="ECO:0000256" key="7">
    <source>
        <dbReference type="ARBA" id="ARBA00022837"/>
    </source>
</evidence>
<dbReference type="InterPro" id="IPR023415">
    <property type="entry name" value="LDLR_class-A_CS"/>
</dbReference>
<dbReference type="SUPFAM" id="SSF57424">
    <property type="entry name" value="LDL receptor-like module"/>
    <property type="match status" value="5"/>
</dbReference>
<evidence type="ECO:0000256" key="1">
    <source>
        <dbReference type="ARBA" id="ARBA00004167"/>
    </source>
</evidence>
<dbReference type="PROSITE" id="PS50068">
    <property type="entry name" value="LDLRA_2"/>
    <property type="match status" value="5"/>
</dbReference>
<evidence type="ECO:0000256" key="10">
    <source>
        <dbReference type="ARBA" id="ARBA00023157"/>
    </source>
</evidence>
<reference evidence="15" key="3">
    <citation type="submission" date="2025-09" db="UniProtKB">
        <authorList>
            <consortium name="Ensembl"/>
        </authorList>
    </citation>
    <scope>IDENTIFICATION</scope>
</reference>
<dbReference type="Gene3D" id="2.40.128.620">
    <property type="match status" value="1"/>
</dbReference>
<dbReference type="SUPFAM" id="SSF63825">
    <property type="entry name" value="YWTD domain"/>
    <property type="match status" value="1"/>
</dbReference>
<sequence length="400" mass="45262">NLIFWTNWNEHNASVSRATTSGQDIRAIIRTSIKTPNALTIDIILKELYWADASLDKIERCDFNGGNRQVLISSGLEHIFSLSMLGRWIYWSDWGSREIQRANKWLGDGVEVVRNRTHVHLMGVLAVYDDKCELIYLMRAVRLFAECKYRCIIADDGSAECMCPDGMIRDDCHTVCSNDQFDCGPDQHLRCVAYIYTCDGIPHCSNAADESPVYCHTRSCRDGYWMCGDDKCIEQNRVCDGSPDCADQSDESSDIDCPRTGSLVVPCSFGMFKCTDGKCIPMNWKCDSELDCDDGSDENCSKYFLMHYCNTWLFSIYYINVMNFTCPLGHFQCETSHKCIPLSYHCDADKDCFDGSDEVNCSSNCREDFFSCADNGHCIPNTWVCDGEVECTDGSDELSC</sequence>
<evidence type="ECO:0000256" key="9">
    <source>
        <dbReference type="ARBA" id="ARBA00023136"/>
    </source>
</evidence>
<feature type="disulfide bond" evidence="13">
    <location>
        <begin position="227"/>
        <end position="245"/>
    </location>
</feature>
<evidence type="ECO:0000256" key="12">
    <source>
        <dbReference type="ARBA" id="ARBA00023180"/>
    </source>
</evidence>
<dbReference type="SMART" id="SM00192">
    <property type="entry name" value="LDLa"/>
    <property type="match status" value="5"/>
</dbReference>
<dbReference type="InterPro" id="IPR000033">
    <property type="entry name" value="LDLR_classB_rpt"/>
</dbReference>
<feature type="disulfide bond" evidence="13">
    <location>
        <begin position="346"/>
        <end position="361"/>
    </location>
</feature>
<keyword evidence="7" id="KW-0106">Calcium</keyword>
<reference evidence="15" key="2">
    <citation type="submission" date="2025-08" db="UniProtKB">
        <authorList>
            <consortium name="Ensembl"/>
        </authorList>
    </citation>
    <scope>IDENTIFICATION</scope>
</reference>
<dbReference type="FunFam" id="4.10.400.10:FF:000002">
    <property type="entry name" value="Low-density lipoprotein receptor-related protein 1"/>
    <property type="match status" value="1"/>
</dbReference>
<keyword evidence="16" id="KW-1185">Reference proteome</keyword>
<dbReference type="PRINTS" id="PR00261">
    <property type="entry name" value="LDLRECEPTOR"/>
</dbReference>
<evidence type="ECO:0000256" key="4">
    <source>
        <dbReference type="ARBA" id="ARBA00022692"/>
    </source>
</evidence>
<dbReference type="PROSITE" id="PS01209">
    <property type="entry name" value="LDLRA_1"/>
    <property type="match status" value="2"/>
</dbReference>
<dbReference type="HOGENOM" id="CLU_714869_0_0_1"/>
<dbReference type="Ensembl" id="ENSCSAVT00000001673.1">
    <property type="protein sequence ID" value="ENSCSAVP00000001646.1"/>
    <property type="gene ID" value="ENSCSAVG00000000951.1"/>
</dbReference>
<keyword evidence="9" id="KW-0472">Membrane</keyword>
<keyword evidence="5" id="KW-0732">Signal</keyword>
<feature type="disulfide bond" evidence="13">
    <location>
        <begin position="274"/>
        <end position="292"/>
    </location>
</feature>
<protein>
    <recommendedName>
        <fullName evidence="17">EGF-like domain-containing protein</fullName>
    </recommendedName>
</protein>
<feature type="disulfide bond" evidence="13">
    <location>
        <begin position="220"/>
        <end position="232"/>
    </location>
</feature>
<evidence type="ECO:0000256" key="3">
    <source>
        <dbReference type="ARBA" id="ARBA00022583"/>
    </source>
</evidence>
<dbReference type="CDD" id="cd00112">
    <property type="entry name" value="LDLa"/>
    <property type="match status" value="4"/>
</dbReference>
<dbReference type="Pfam" id="PF00057">
    <property type="entry name" value="Ldl_recept_a"/>
    <property type="match status" value="4"/>
</dbReference>
<evidence type="ECO:0000256" key="5">
    <source>
        <dbReference type="ARBA" id="ARBA00022729"/>
    </source>
</evidence>
<keyword evidence="6" id="KW-0677">Repeat</keyword>
<keyword evidence="2" id="KW-0245">EGF-like domain</keyword>
<evidence type="ECO:0000256" key="6">
    <source>
        <dbReference type="ARBA" id="ARBA00022737"/>
    </source>
</evidence>
<evidence type="ECO:0000313" key="15">
    <source>
        <dbReference type="Ensembl" id="ENSCSAVP00000001646.1"/>
    </source>
</evidence>
<dbReference type="Proteomes" id="UP000007875">
    <property type="component" value="Unassembled WGS sequence"/>
</dbReference>
<feature type="disulfide bond" evidence="13">
    <location>
        <begin position="385"/>
        <end position="400"/>
    </location>
</feature>
<dbReference type="InterPro" id="IPR051221">
    <property type="entry name" value="LDLR-related"/>
</dbReference>
<evidence type="ECO:0000256" key="11">
    <source>
        <dbReference type="ARBA" id="ARBA00023170"/>
    </source>
</evidence>
<feature type="disulfide bond" evidence="13">
    <location>
        <begin position="267"/>
        <end position="279"/>
    </location>
</feature>
<evidence type="ECO:0000256" key="2">
    <source>
        <dbReference type="ARBA" id="ARBA00022536"/>
    </source>
</evidence>
<dbReference type="InterPro" id="IPR036055">
    <property type="entry name" value="LDL_receptor-like_sf"/>
</dbReference>
<dbReference type="PROSITE" id="PS51120">
    <property type="entry name" value="LDLRB"/>
    <property type="match status" value="2"/>
</dbReference>
<keyword evidence="10 13" id="KW-1015">Disulfide bond</keyword>
<dbReference type="SMART" id="SM00135">
    <property type="entry name" value="LY"/>
    <property type="match status" value="2"/>
</dbReference>
<dbReference type="GeneTree" id="ENSGT00940000164512"/>
<feature type="repeat" description="LDL-receptor class B" evidence="14">
    <location>
        <begin position="1"/>
        <end position="45"/>
    </location>
</feature>
<evidence type="ECO:0000256" key="8">
    <source>
        <dbReference type="ARBA" id="ARBA00022989"/>
    </source>
</evidence>
<evidence type="ECO:0000313" key="16">
    <source>
        <dbReference type="Proteomes" id="UP000007875"/>
    </source>
</evidence>
<evidence type="ECO:0000256" key="13">
    <source>
        <dbReference type="PROSITE-ProRule" id="PRU00124"/>
    </source>
</evidence>
<organism evidence="15 16">
    <name type="scientific">Ciona savignyi</name>
    <name type="common">Pacific transparent sea squirt</name>
    <dbReference type="NCBI Taxonomy" id="51511"/>
    <lineage>
        <taxon>Eukaryota</taxon>
        <taxon>Metazoa</taxon>
        <taxon>Chordata</taxon>
        <taxon>Tunicata</taxon>
        <taxon>Ascidiacea</taxon>
        <taxon>Phlebobranchia</taxon>
        <taxon>Cionidae</taxon>
        <taxon>Ciona</taxon>
    </lineage>
</organism>
<accession>H2Y8J8</accession>
<dbReference type="Pfam" id="PF00058">
    <property type="entry name" value="Ldl_recept_b"/>
    <property type="match status" value="2"/>
</dbReference>
<dbReference type="InterPro" id="IPR002172">
    <property type="entry name" value="LDrepeatLR_classA_rpt"/>
</dbReference>
<keyword evidence="12" id="KW-0325">Glycoprotein</keyword>
<keyword evidence="3" id="KW-0254">Endocytosis</keyword>